<organism evidence="2 3">
    <name type="scientific">Paenibacillus solani</name>
    <dbReference type="NCBI Taxonomy" id="1705565"/>
    <lineage>
        <taxon>Bacteria</taxon>
        <taxon>Bacillati</taxon>
        <taxon>Bacillota</taxon>
        <taxon>Bacilli</taxon>
        <taxon>Bacillales</taxon>
        <taxon>Paenibacillaceae</taxon>
        <taxon>Paenibacillus</taxon>
    </lineage>
</organism>
<dbReference type="AlphaFoldDB" id="A0A0M1P6L5"/>
<proteinExistence type="predicted"/>
<feature type="transmembrane region" description="Helical" evidence="1">
    <location>
        <begin position="156"/>
        <end position="173"/>
    </location>
</feature>
<dbReference type="EMBL" id="LIUT01000001">
    <property type="protein sequence ID" value="KOR89925.1"/>
    <property type="molecule type" value="Genomic_DNA"/>
</dbReference>
<evidence type="ECO:0000313" key="2">
    <source>
        <dbReference type="EMBL" id="KOR89925.1"/>
    </source>
</evidence>
<evidence type="ECO:0000256" key="1">
    <source>
        <dbReference type="SAM" id="Phobius"/>
    </source>
</evidence>
<sequence>MMISMIRYLLASYTRSYRYFAPLAFIIISVMLIYSYRPNPIMSSYAVTSALLFIGSAWLGLNFFNHDQGRQSMLLIIHSGKPIRYYSAQYFTAALLSMIFSLFAVLFPVLFGMFDKPISLLEFALGYLGHVALALLGISLSVFFQFGFIENQGRAAGLLIIIMVISLAGQTLQQKIPSNIGFIIYVLPPVSTTIDLFMHIEDRSAISTFVTILYSYLYSFILLAIYLWTVCRKDAAALIRKVG</sequence>
<dbReference type="Proteomes" id="UP000036932">
    <property type="component" value="Unassembled WGS sequence"/>
</dbReference>
<keyword evidence="1" id="KW-1133">Transmembrane helix</keyword>
<dbReference type="OrthoDB" id="1936187at2"/>
<accession>A0A0M1P6L5</accession>
<feature type="transmembrane region" description="Helical" evidence="1">
    <location>
        <begin position="123"/>
        <end position="144"/>
    </location>
</feature>
<keyword evidence="1" id="KW-0472">Membrane</keyword>
<dbReference type="PATRIC" id="fig|1705565.3.peg.4585"/>
<keyword evidence="3" id="KW-1185">Reference proteome</keyword>
<feature type="transmembrane region" description="Helical" evidence="1">
    <location>
        <begin position="20"/>
        <end position="36"/>
    </location>
</feature>
<feature type="transmembrane region" description="Helical" evidence="1">
    <location>
        <begin position="42"/>
        <end position="64"/>
    </location>
</feature>
<name>A0A0M1P6L5_9BACL</name>
<protein>
    <submittedName>
        <fullName evidence="2">Uncharacterized protein</fullName>
    </submittedName>
</protein>
<evidence type="ECO:0000313" key="3">
    <source>
        <dbReference type="Proteomes" id="UP000036932"/>
    </source>
</evidence>
<feature type="transmembrane region" description="Helical" evidence="1">
    <location>
        <begin position="205"/>
        <end position="228"/>
    </location>
</feature>
<feature type="transmembrane region" description="Helical" evidence="1">
    <location>
        <begin position="85"/>
        <end position="111"/>
    </location>
</feature>
<gene>
    <name evidence="2" type="ORF">AM231_12790</name>
</gene>
<comment type="caution">
    <text evidence="2">The sequence shown here is derived from an EMBL/GenBank/DDBJ whole genome shotgun (WGS) entry which is preliminary data.</text>
</comment>
<keyword evidence="1" id="KW-0812">Transmembrane</keyword>
<reference evidence="3" key="1">
    <citation type="submission" date="2015-08" db="EMBL/GenBank/DDBJ databases">
        <title>Genome sequencing project for genomic taxonomy and phylogenomics of Bacillus-like bacteria.</title>
        <authorList>
            <person name="Liu B."/>
            <person name="Wang J."/>
            <person name="Zhu Y."/>
            <person name="Liu G."/>
            <person name="Chen Q."/>
            <person name="Chen Z."/>
            <person name="Lan J."/>
            <person name="Che J."/>
            <person name="Ge C."/>
            <person name="Shi H."/>
            <person name="Pan Z."/>
            <person name="Liu X."/>
        </authorList>
    </citation>
    <scope>NUCLEOTIDE SEQUENCE [LARGE SCALE GENOMIC DNA]</scope>
    <source>
        <strain evidence="3">FJAT-22460</strain>
    </source>
</reference>